<name>A0A392QU73_9FABA</name>
<dbReference type="AlphaFoldDB" id="A0A392QU73"/>
<dbReference type="Proteomes" id="UP000265520">
    <property type="component" value="Unassembled WGS sequence"/>
</dbReference>
<organism evidence="1 2">
    <name type="scientific">Trifolium medium</name>
    <dbReference type="NCBI Taxonomy" id="97028"/>
    <lineage>
        <taxon>Eukaryota</taxon>
        <taxon>Viridiplantae</taxon>
        <taxon>Streptophyta</taxon>
        <taxon>Embryophyta</taxon>
        <taxon>Tracheophyta</taxon>
        <taxon>Spermatophyta</taxon>
        <taxon>Magnoliopsida</taxon>
        <taxon>eudicotyledons</taxon>
        <taxon>Gunneridae</taxon>
        <taxon>Pentapetalae</taxon>
        <taxon>rosids</taxon>
        <taxon>fabids</taxon>
        <taxon>Fabales</taxon>
        <taxon>Fabaceae</taxon>
        <taxon>Papilionoideae</taxon>
        <taxon>50 kb inversion clade</taxon>
        <taxon>NPAAA clade</taxon>
        <taxon>Hologalegina</taxon>
        <taxon>IRL clade</taxon>
        <taxon>Trifolieae</taxon>
        <taxon>Trifolium</taxon>
    </lineage>
</organism>
<reference evidence="1 2" key="1">
    <citation type="journal article" date="2018" name="Front. Plant Sci.">
        <title>Red Clover (Trifolium pratense) and Zigzag Clover (T. medium) - A Picture of Genomic Similarities and Differences.</title>
        <authorList>
            <person name="Dluhosova J."/>
            <person name="Istvanek J."/>
            <person name="Nedelnik J."/>
            <person name="Repkova J."/>
        </authorList>
    </citation>
    <scope>NUCLEOTIDE SEQUENCE [LARGE SCALE GENOMIC DNA]</scope>
    <source>
        <strain evidence="2">cv. 10/8</strain>
        <tissue evidence="1">Leaf</tissue>
    </source>
</reference>
<evidence type="ECO:0000313" key="1">
    <source>
        <dbReference type="EMBL" id="MCI27394.1"/>
    </source>
</evidence>
<protein>
    <submittedName>
        <fullName evidence="1">Uncharacterized protein</fullName>
    </submittedName>
</protein>
<comment type="caution">
    <text evidence="1">The sequence shown here is derived from an EMBL/GenBank/DDBJ whole genome shotgun (WGS) entry which is preliminary data.</text>
</comment>
<sequence>DVAAVVGGATIGIGHPHHPTPVSPGGYYVVGARLTASPPSNPSWGGF</sequence>
<accession>A0A392QU73</accession>
<dbReference type="EMBL" id="LXQA010159059">
    <property type="protein sequence ID" value="MCI27394.1"/>
    <property type="molecule type" value="Genomic_DNA"/>
</dbReference>
<feature type="non-terminal residue" evidence="1">
    <location>
        <position position="1"/>
    </location>
</feature>
<evidence type="ECO:0000313" key="2">
    <source>
        <dbReference type="Proteomes" id="UP000265520"/>
    </source>
</evidence>
<keyword evidence="2" id="KW-1185">Reference proteome</keyword>
<proteinExistence type="predicted"/>